<proteinExistence type="predicted"/>
<reference evidence="1" key="1">
    <citation type="submission" date="2019-08" db="EMBL/GenBank/DDBJ databases">
        <authorList>
            <person name="Kucharzyk K."/>
            <person name="Murdoch R.W."/>
            <person name="Higgins S."/>
            <person name="Loffler F."/>
        </authorList>
    </citation>
    <scope>NUCLEOTIDE SEQUENCE</scope>
</reference>
<dbReference type="AlphaFoldDB" id="A0A645A765"/>
<organism evidence="1">
    <name type="scientific">bioreactor metagenome</name>
    <dbReference type="NCBI Taxonomy" id="1076179"/>
    <lineage>
        <taxon>unclassified sequences</taxon>
        <taxon>metagenomes</taxon>
        <taxon>ecological metagenomes</taxon>
    </lineage>
</organism>
<dbReference type="EMBL" id="VSSQ01012321">
    <property type="protein sequence ID" value="MPM48952.1"/>
    <property type="molecule type" value="Genomic_DNA"/>
</dbReference>
<evidence type="ECO:0000313" key="1">
    <source>
        <dbReference type="EMBL" id="MPM48952.1"/>
    </source>
</evidence>
<sequence>MERKAQVLDPAVFLLLFQVGDHPEVDHAYIRLLVDGVNEIEVKVIVLQPFKLFGKQSLGVIKGMYKPLRQLGCKLVAFPLQLLEK</sequence>
<name>A0A645A765_9ZZZZ</name>
<gene>
    <name evidence="1" type="ORF">SDC9_95679</name>
</gene>
<accession>A0A645A765</accession>
<comment type="caution">
    <text evidence="1">The sequence shown here is derived from an EMBL/GenBank/DDBJ whole genome shotgun (WGS) entry which is preliminary data.</text>
</comment>
<protein>
    <submittedName>
        <fullName evidence="1">Uncharacterized protein</fullName>
    </submittedName>
</protein>